<dbReference type="EMBL" id="JBHUHY010000017">
    <property type="protein sequence ID" value="MFD2188500.1"/>
    <property type="molecule type" value="Genomic_DNA"/>
</dbReference>
<accession>A0ABW5B0X8</accession>
<dbReference type="PROSITE" id="PS50983">
    <property type="entry name" value="FE_B12_PBP"/>
    <property type="match status" value="1"/>
</dbReference>
<evidence type="ECO:0000313" key="3">
    <source>
        <dbReference type="EMBL" id="MFD2188500.1"/>
    </source>
</evidence>
<sequence length="262" mass="30637">MIYTDQLQRKIELLKVPKRIISLVPSQTELLVALGLNEIIVGVTKFCIHPNTIRKEKTIVGGTKRINYEKVRRLNPDIILCNKEENTKEMVENLQKEYPVHVSDIFSITDALEMIRQYGEIFKKEKEAGQLISKITLEQASFIKSIENIPNKKRVVYFIWKDPWIAVGNNTFINHMLQLNNFENVFHHKTRYPEVSPEEISSLKKLDLILLSSEPFPFSEKHILEIEKINNNAEIVLVDGEYFSWYGSRLVEAFSYFKTLHR</sequence>
<dbReference type="PANTHER" id="PTHR30535:SF34">
    <property type="entry name" value="MOLYBDATE-BINDING PROTEIN MOLA"/>
    <property type="match status" value="1"/>
</dbReference>
<keyword evidence="4" id="KW-1185">Reference proteome</keyword>
<dbReference type="InterPro" id="IPR050902">
    <property type="entry name" value="ABC_Transporter_SBP"/>
</dbReference>
<dbReference type="Proteomes" id="UP001597344">
    <property type="component" value="Unassembled WGS sequence"/>
</dbReference>
<comment type="caution">
    <text evidence="3">The sequence shown here is derived from an EMBL/GenBank/DDBJ whole genome shotgun (WGS) entry which is preliminary data.</text>
</comment>
<reference evidence="4" key="1">
    <citation type="journal article" date="2019" name="Int. J. Syst. Evol. Microbiol.">
        <title>The Global Catalogue of Microorganisms (GCM) 10K type strain sequencing project: providing services to taxonomists for standard genome sequencing and annotation.</title>
        <authorList>
            <consortium name="The Broad Institute Genomics Platform"/>
            <consortium name="The Broad Institute Genome Sequencing Center for Infectious Disease"/>
            <person name="Wu L."/>
            <person name="Ma J."/>
        </authorList>
    </citation>
    <scope>NUCLEOTIDE SEQUENCE [LARGE SCALE GENOMIC DNA]</scope>
    <source>
        <strain evidence="4">DT92</strain>
    </source>
</reference>
<dbReference type="SUPFAM" id="SSF53807">
    <property type="entry name" value="Helical backbone' metal receptor"/>
    <property type="match status" value="1"/>
</dbReference>
<protein>
    <submittedName>
        <fullName evidence="3">ABC transporter substrate-binding protein</fullName>
    </submittedName>
</protein>
<feature type="domain" description="Fe/B12 periplasmic-binding" evidence="2">
    <location>
        <begin position="19"/>
        <end position="262"/>
    </location>
</feature>
<dbReference type="Gene3D" id="3.40.50.1980">
    <property type="entry name" value="Nitrogenase molybdenum iron protein domain"/>
    <property type="match status" value="2"/>
</dbReference>
<dbReference type="NCBIfam" id="NF038402">
    <property type="entry name" value="TroA_like"/>
    <property type="match status" value="1"/>
</dbReference>
<dbReference type="InterPro" id="IPR054828">
    <property type="entry name" value="Vit_B12_bind_prot"/>
</dbReference>
<keyword evidence="1" id="KW-0732">Signal</keyword>
<name>A0ABW5B0X8_9FLAO</name>
<evidence type="ECO:0000256" key="1">
    <source>
        <dbReference type="ARBA" id="ARBA00022729"/>
    </source>
</evidence>
<gene>
    <name evidence="3" type="ORF">ACFSJT_16965</name>
</gene>
<evidence type="ECO:0000313" key="4">
    <source>
        <dbReference type="Proteomes" id="UP001597344"/>
    </source>
</evidence>
<organism evidence="3 4">
    <name type="scientific">Aquimarina celericrescens</name>
    <dbReference type="NCBI Taxonomy" id="1964542"/>
    <lineage>
        <taxon>Bacteria</taxon>
        <taxon>Pseudomonadati</taxon>
        <taxon>Bacteroidota</taxon>
        <taxon>Flavobacteriia</taxon>
        <taxon>Flavobacteriales</taxon>
        <taxon>Flavobacteriaceae</taxon>
        <taxon>Aquimarina</taxon>
    </lineage>
</organism>
<proteinExistence type="predicted"/>
<dbReference type="InterPro" id="IPR002491">
    <property type="entry name" value="ABC_transptr_periplasmic_BD"/>
</dbReference>
<evidence type="ECO:0000259" key="2">
    <source>
        <dbReference type="PROSITE" id="PS50983"/>
    </source>
</evidence>
<dbReference type="RefSeq" id="WP_378321533.1">
    <property type="nucleotide sequence ID" value="NZ_JBHUHY010000017.1"/>
</dbReference>
<dbReference type="Pfam" id="PF01497">
    <property type="entry name" value="Peripla_BP_2"/>
    <property type="match status" value="1"/>
</dbReference>
<dbReference type="PANTHER" id="PTHR30535">
    <property type="entry name" value="VITAMIN B12-BINDING PROTEIN"/>
    <property type="match status" value="1"/>
</dbReference>